<dbReference type="InterPro" id="IPR001270">
    <property type="entry name" value="ClpA/B"/>
</dbReference>
<evidence type="ECO:0000256" key="7">
    <source>
        <dbReference type="ARBA" id="ARBA00023054"/>
    </source>
</evidence>
<evidence type="ECO:0000256" key="6">
    <source>
        <dbReference type="ARBA" id="ARBA00023016"/>
    </source>
</evidence>
<keyword evidence="14" id="KW-0645">Protease</keyword>
<dbReference type="FunFam" id="1.10.1780.10:FF:000004">
    <property type="entry name" value="ATP-dependent Clp protease ATP-binding subunit ClpC"/>
    <property type="match status" value="1"/>
</dbReference>
<evidence type="ECO:0000256" key="1">
    <source>
        <dbReference type="ARBA" id="ARBA00004496"/>
    </source>
</evidence>
<dbReference type="RefSeq" id="WP_102180497.1">
    <property type="nucleotide sequence ID" value="NZ_NMQE01000098.1"/>
</dbReference>
<dbReference type="Pfam" id="PF02861">
    <property type="entry name" value="Clp_N"/>
    <property type="match status" value="1"/>
</dbReference>
<dbReference type="InterPro" id="IPR050130">
    <property type="entry name" value="ClpA_ClpB"/>
</dbReference>
<dbReference type="SUPFAM" id="SSF81923">
    <property type="entry name" value="Double Clp-N motif"/>
    <property type="match status" value="1"/>
</dbReference>
<dbReference type="PRINTS" id="PR00300">
    <property type="entry name" value="CLPPROTEASEA"/>
</dbReference>
<evidence type="ECO:0000313" key="15">
    <source>
        <dbReference type="Proteomes" id="UP000235081"/>
    </source>
</evidence>
<evidence type="ECO:0000256" key="4">
    <source>
        <dbReference type="ARBA" id="ARBA00022741"/>
    </source>
</evidence>
<dbReference type="GO" id="GO:0016887">
    <property type="term" value="F:ATP hydrolysis activity"/>
    <property type="evidence" value="ECO:0007669"/>
    <property type="project" value="InterPro"/>
</dbReference>
<dbReference type="GO" id="GO:0006508">
    <property type="term" value="P:proteolysis"/>
    <property type="evidence" value="ECO:0007669"/>
    <property type="project" value="UniProtKB-KW"/>
</dbReference>
<keyword evidence="8 11" id="KW-0143">Chaperone</keyword>
<dbReference type="InterPro" id="IPR001943">
    <property type="entry name" value="UVR_dom"/>
</dbReference>
<evidence type="ECO:0000256" key="8">
    <source>
        <dbReference type="ARBA" id="ARBA00023186"/>
    </source>
</evidence>
<proteinExistence type="inferred from homology"/>
<dbReference type="InterPro" id="IPR018368">
    <property type="entry name" value="ClpA/B_CS1"/>
</dbReference>
<dbReference type="Gene3D" id="3.40.50.300">
    <property type="entry name" value="P-loop containing nucleotide triphosphate hydrolases"/>
    <property type="match status" value="2"/>
</dbReference>
<dbReference type="Pfam" id="PF00004">
    <property type="entry name" value="AAA"/>
    <property type="match status" value="1"/>
</dbReference>
<keyword evidence="7" id="KW-0175">Coiled coil</keyword>
<dbReference type="InterPro" id="IPR019489">
    <property type="entry name" value="Clp_ATPase_C"/>
</dbReference>
<evidence type="ECO:0000256" key="11">
    <source>
        <dbReference type="RuleBase" id="RU004432"/>
    </source>
</evidence>
<name>A0A2N6LMB0_9CYAN</name>
<dbReference type="GO" id="GO:0034605">
    <property type="term" value="P:cellular response to heat"/>
    <property type="evidence" value="ECO:0007669"/>
    <property type="project" value="TreeGrafter"/>
</dbReference>
<dbReference type="SUPFAM" id="SSF52540">
    <property type="entry name" value="P-loop containing nucleoside triphosphate hydrolases"/>
    <property type="match status" value="2"/>
</dbReference>
<gene>
    <name evidence="14" type="ORF">CEN46_03745</name>
</gene>
<comment type="similarity">
    <text evidence="2 11">Belongs to the ClpA/ClpB family.</text>
</comment>
<dbReference type="InterPro" id="IPR003593">
    <property type="entry name" value="AAA+_ATPase"/>
</dbReference>
<dbReference type="InterPro" id="IPR041546">
    <property type="entry name" value="ClpA/ClpB_AAA_lid"/>
</dbReference>
<feature type="domain" description="Clp R" evidence="13">
    <location>
        <begin position="2"/>
        <end position="144"/>
    </location>
</feature>
<dbReference type="GO" id="GO:0008233">
    <property type="term" value="F:peptidase activity"/>
    <property type="evidence" value="ECO:0007669"/>
    <property type="project" value="UniProtKB-KW"/>
</dbReference>
<dbReference type="Pfam" id="PF10431">
    <property type="entry name" value="ClpB_D2-small"/>
    <property type="match status" value="1"/>
</dbReference>
<evidence type="ECO:0000259" key="13">
    <source>
        <dbReference type="PROSITE" id="PS51903"/>
    </source>
</evidence>
<dbReference type="PROSITE" id="PS00871">
    <property type="entry name" value="CLPAB_2"/>
    <property type="match status" value="1"/>
</dbReference>
<comment type="caution">
    <text evidence="14">The sequence shown here is derived from an EMBL/GenBank/DDBJ whole genome shotgun (WGS) entry which is preliminary data.</text>
</comment>
<dbReference type="AlphaFoldDB" id="A0A2N6LMB0"/>
<dbReference type="EMBL" id="NMQE01000098">
    <property type="protein sequence ID" value="PMB26421.1"/>
    <property type="molecule type" value="Genomic_DNA"/>
</dbReference>
<keyword evidence="3 10" id="KW-0677">Repeat</keyword>
<dbReference type="SMART" id="SM00382">
    <property type="entry name" value="AAA"/>
    <property type="match status" value="2"/>
</dbReference>
<keyword evidence="6" id="KW-0346">Stress response</keyword>
<accession>A0A2N6LMB0</accession>
<dbReference type="Gene3D" id="4.10.860.10">
    <property type="entry name" value="UVR domain"/>
    <property type="match status" value="1"/>
</dbReference>
<dbReference type="GO" id="GO:0005524">
    <property type="term" value="F:ATP binding"/>
    <property type="evidence" value="ECO:0007669"/>
    <property type="project" value="UniProtKB-KW"/>
</dbReference>
<dbReference type="Gene3D" id="1.10.1780.10">
    <property type="entry name" value="Clp, N-terminal domain"/>
    <property type="match status" value="1"/>
</dbReference>
<dbReference type="SMART" id="SM01086">
    <property type="entry name" value="ClpB_D2-small"/>
    <property type="match status" value="1"/>
</dbReference>
<dbReference type="Proteomes" id="UP000235081">
    <property type="component" value="Unassembled WGS sequence"/>
</dbReference>
<dbReference type="PANTHER" id="PTHR11638:SF155">
    <property type="entry name" value="CHAPERONE PROTEIN CLPC1, CHLOROPLASTIC-LIKE"/>
    <property type="match status" value="1"/>
</dbReference>
<dbReference type="PROSITE" id="PS51903">
    <property type="entry name" value="CLP_R"/>
    <property type="match status" value="1"/>
</dbReference>
<evidence type="ECO:0000259" key="12">
    <source>
        <dbReference type="PROSITE" id="PS50151"/>
    </source>
</evidence>
<evidence type="ECO:0000256" key="2">
    <source>
        <dbReference type="ARBA" id="ARBA00008675"/>
    </source>
</evidence>
<organism evidence="14 15">
    <name type="scientific">Fischerella thermalis CCMEE 5318</name>
    <dbReference type="NCBI Taxonomy" id="2019666"/>
    <lineage>
        <taxon>Bacteria</taxon>
        <taxon>Bacillati</taxon>
        <taxon>Cyanobacteriota</taxon>
        <taxon>Cyanophyceae</taxon>
        <taxon>Nostocales</taxon>
        <taxon>Hapalosiphonaceae</taxon>
        <taxon>Fischerella</taxon>
    </lineage>
</organism>
<dbReference type="PROSITE" id="PS00870">
    <property type="entry name" value="CLPAB_1"/>
    <property type="match status" value="1"/>
</dbReference>
<evidence type="ECO:0000313" key="14">
    <source>
        <dbReference type="EMBL" id="PMB26421.1"/>
    </source>
</evidence>
<dbReference type="PROSITE" id="PS50151">
    <property type="entry name" value="UVR"/>
    <property type="match status" value="1"/>
</dbReference>
<protein>
    <submittedName>
        <fullName evidence="14">ATP-dependent Clp protease ATP-binding subunit ClpC</fullName>
    </submittedName>
</protein>
<comment type="subunit">
    <text evidence="9">Homohexamer. The oligomerization is ATP-dependent.</text>
</comment>
<dbReference type="InterPro" id="IPR036628">
    <property type="entry name" value="Clp_N_dom_sf"/>
</dbReference>
<dbReference type="Pfam" id="PF17871">
    <property type="entry name" value="AAA_lid_9"/>
    <property type="match status" value="1"/>
</dbReference>
<keyword evidence="4 11" id="KW-0547">Nucleotide-binding</keyword>
<evidence type="ECO:0000256" key="3">
    <source>
        <dbReference type="ARBA" id="ARBA00022737"/>
    </source>
</evidence>
<dbReference type="CDD" id="cd00009">
    <property type="entry name" value="AAA"/>
    <property type="match status" value="1"/>
</dbReference>
<dbReference type="GO" id="GO:0005737">
    <property type="term" value="C:cytoplasm"/>
    <property type="evidence" value="ECO:0007669"/>
    <property type="project" value="UniProtKB-SubCell"/>
</dbReference>
<dbReference type="InterPro" id="IPR028299">
    <property type="entry name" value="ClpA/B_CS2"/>
</dbReference>
<dbReference type="InterPro" id="IPR004176">
    <property type="entry name" value="Clp_R_N"/>
</dbReference>
<evidence type="ECO:0000256" key="10">
    <source>
        <dbReference type="PROSITE-ProRule" id="PRU01251"/>
    </source>
</evidence>
<comment type="subcellular location">
    <subcellularLocation>
        <location evidence="1">Cytoplasm</location>
    </subcellularLocation>
</comment>
<keyword evidence="14" id="KW-0378">Hydrolase</keyword>
<dbReference type="FunFam" id="3.40.50.300:FF:000010">
    <property type="entry name" value="Chaperone clpB 1, putative"/>
    <property type="match status" value="1"/>
</dbReference>
<dbReference type="InterPro" id="IPR003959">
    <property type="entry name" value="ATPase_AAA_core"/>
</dbReference>
<reference evidence="14 15" key="1">
    <citation type="submission" date="2017-07" db="EMBL/GenBank/DDBJ databases">
        <title>Genomes of Fischerella (Mastigocladus) sp. strains.</title>
        <authorList>
            <person name="Miller S.R."/>
        </authorList>
    </citation>
    <scope>NUCLEOTIDE SEQUENCE [LARGE SCALE GENOMIC DNA]</scope>
    <source>
        <strain evidence="14 15">CCMEE 5318</strain>
    </source>
</reference>
<dbReference type="InterPro" id="IPR027417">
    <property type="entry name" value="P-loop_NTPase"/>
</dbReference>
<evidence type="ECO:0000256" key="5">
    <source>
        <dbReference type="ARBA" id="ARBA00022840"/>
    </source>
</evidence>
<dbReference type="FunFam" id="3.40.50.300:FF:000025">
    <property type="entry name" value="ATP-dependent Clp protease subunit"/>
    <property type="match status" value="1"/>
</dbReference>
<feature type="domain" description="UVR" evidence="12">
    <location>
        <begin position="419"/>
        <end position="454"/>
    </location>
</feature>
<dbReference type="PANTHER" id="PTHR11638">
    <property type="entry name" value="ATP-DEPENDENT CLP PROTEASE"/>
    <property type="match status" value="1"/>
</dbReference>
<evidence type="ECO:0000256" key="9">
    <source>
        <dbReference type="ARBA" id="ARBA00026057"/>
    </source>
</evidence>
<sequence length="819" mass="90973">MFEHFTSEAIKVVMLAQEEARRLGHNFVGTEQILLGLLGEGNGVAAKVLTELGVTLKEARREVERIIGRGSGYLPPEIPFTPKVKTLFEQAFKEARSLGHNYIGTEHLLLGLTEAGEGVAAKVLQNLGVDLKNIRSIVIRLLGEVTPMTVGGSGSSSPRRTQTLTLEEFGRNLTKLAQEGKLDPVVGREKEIERAIQILGRRTKNNPVLIGEPGVGKTAIAEGLAQRIHNQDVPDILQDKQVISLDMGLLVAGTRFRGDFEERLKKIMDEIRSERNIILVIDEIHTLVGAGGVEGGMDAANILKPALAKGELQCIGATTLDEYRQHIERDAALERRFQPIMVGEPSVEDTIVILQGLRSVYEQHHRVEITDQALVAAANLSDRYISDRFLPDKAIDLIDEAGSRVRLRSSMVTANREIKRELATVTKNKDEAVRAQDFDKAGELRDRELELEAKLADTQTDKSVNRLVVNEEDIAQIVASWTGVPVNKLTESESEMLLHLEDTLHQRLIGQEQAVTAVSRAIRRARVGLKNPNRPIASFIFSGPTGVGKTELAKSLAAYFFGSEEAMIRLDMSEFMERHTVSKLIGSPPGYVGYDEGGQLTEAVRRRPYTVLLFDEIEKAHPDVFNMLLQILDDGHLTDAKGRKVDFKNTLIILTSNIGSRVIEKGGGGLGFQFSEDEAEASYNRIRNLVNEEMKNYFRPEFLNRLDEIIVFTQLKKEEVKQIAEIMLKEVAGRLTEKGITLEVSDRFKERVLQEGYNPSYGARPLRRAIMRLLEDSLAEAMLSGQITDGDTAIVDVDDDGQVRVKKSETRELMLANVG</sequence>
<dbReference type="Pfam" id="PF07724">
    <property type="entry name" value="AAA_2"/>
    <property type="match status" value="1"/>
</dbReference>
<dbReference type="FunFam" id="1.10.8.60:FF:000017">
    <property type="entry name" value="ATP-dependent chaperone ClpB"/>
    <property type="match status" value="1"/>
</dbReference>
<dbReference type="CDD" id="cd19499">
    <property type="entry name" value="RecA-like_ClpB_Hsp104-like"/>
    <property type="match status" value="1"/>
</dbReference>
<keyword evidence="5 11" id="KW-0067">ATP-binding</keyword>
<dbReference type="Gene3D" id="1.10.8.60">
    <property type="match status" value="2"/>
</dbReference>